<organism evidence="1 2">
    <name type="scientific">Methylobacterium symbioticum</name>
    <dbReference type="NCBI Taxonomy" id="2584084"/>
    <lineage>
        <taxon>Bacteria</taxon>
        <taxon>Pseudomonadati</taxon>
        <taxon>Pseudomonadota</taxon>
        <taxon>Alphaproteobacteria</taxon>
        <taxon>Hyphomicrobiales</taxon>
        <taxon>Methylobacteriaceae</taxon>
        <taxon>Methylobacterium</taxon>
    </lineage>
</organism>
<dbReference type="EMBL" id="CABFPH010000029">
    <property type="protein sequence ID" value="VUD71818.1"/>
    <property type="molecule type" value="Genomic_DNA"/>
</dbReference>
<keyword evidence="2" id="KW-1185">Reference proteome</keyword>
<evidence type="ECO:0000313" key="1">
    <source>
        <dbReference type="EMBL" id="VUD71818.1"/>
    </source>
</evidence>
<name>A0A509ECB7_9HYPH</name>
<proteinExistence type="predicted"/>
<evidence type="ECO:0000313" key="2">
    <source>
        <dbReference type="Proteomes" id="UP000410984"/>
    </source>
</evidence>
<reference evidence="1 2" key="1">
    <citation type="submission" date="2019-06" db="EMBL/GenBank/DDBJ databases">
        <authorList>
            <person name="Rodrigo-Torres L."/>
            <person name="Arahal R. D."/>
            <person name="Lucena T."/>
        </authorList>
    </citation>
    <scope>NUCLEOTIDE SEQUENCE [LARGE SCALE GENOMIC DNA]</scope>
    <source>
        <strain evidence="1 2">SB0023/3</strain>
    </source>
</reference>
<dbReference type="AlphaFoldDB" id="A0A509ECB7"/>
<sequence length="123" mass="13224">MILPEFCPATLVTVRAVLPADMEALMKPRTDAEVIARRLFDHGYRPAAIRDGLALGVAVARVLSGTGIALTATDAGFATIRSELERLTEAAIADRYDRGHEAAVRTETGRFMAQTRPLSTAAE</sequence>
<protein>
    <submittedName>
        <fullName evidence="1">Uncharacterized protein</fullName>
    </submittedName>
</protein>
<accession>A0A509ECB7</accession>
<gene>
    <name evidence="1" type="ORF">MET9862_02406</name>
</gene>
<dbReference type="Proteomes" id="UP000410984">
    <property type="component" value="Unassembled WGS sequence"/>
</dbReference>